<feature type="compositionally biased region" description="Pro residues" evidence="3">
    <location>
        <begin position="343"/>
        <end position="352"/>
    </location>
</feature>
<dbReference type="RefSeq" id="WP_135390245.1">
    <property type="nucleotide sequence ID" value="NZ_PGGK01000012.1"/>
</dbReference>
<dbReference type="Pfam" id="PF04659">
    <property type="entry name" value="Arch_fla_DE"/>
    <property type="match status" value="1"/>
</dbReference>
<dbReference type="Gene3D" id="1.10.287.1490">
    <property type="match status" value="1"/>
</dbReference>
<feature type="compositionally biased region" description="Basic and acidic residues" evidence="3">
    <location>
        <begin position="1"/>
        <end position="18"/>
    </location>
</feature>
<feature type="compositionally biased region" description="Polar residues" evidence="3">
    <location>
        <begin position="233"/>
        <end position="257"/>
    </location>
</feature>
<name>A0A4E0PXM1_9EURY</name>
<comment type="caution">
    <text evidence="5">The sequence shown here is derived from an EMBL/GenBank/DDBJ whole genome shotgun (WGS) entry which is preliminary data.</text>
</comment>
<feature type="region of interest" description="Disordered" evidence="3">
    <location>
        <begin position="539"/>
        <end position="584"/>
    </location>
</feature>
<accession>A0A4E0PXM1</accession>
<feature type="region of interest" description="Disordered" evidence="3">
    <location>
        <begin position="441"/>
        <end position="516"/>
    </location>
</feature>
<dbReference type="PANTHER" id="PTHR40698">
    <property type="entry name" value="FLAGELLA-RELATED PROTEIN E-RELATED-RELATED"/>
    <property type="match status" value="1"/>
</dbReference>
<sequence length="953" mass="100739">MSEFPWEVKKDSSKESSNKDGSGSGKPAFAQNTGTGPSIPDILANAFAETPMEEVKLGSPPSPELSDRQSKQPEPPGFGDIADITELVSNGAQAPSATPQQSVNELPPFMQAGNAAEVPVSNEESSSSDTFKIGDIAFKPPVAGNASGETPAAPKKVTKRSPPPLFKPVLPGDEGRGSDVVNSAEQVSGAGHDNIFADGHAFAPQPPVSGNDNPPADPFPDQPAITDKPRQDMFTSSGNSPKSEPNAGKTLSETVLSSADPFKQASSQQNPFSAPGSNFDGPLLDYVDPSPNPFSAPSSISPDIGPASTPPDDNPFSASSGPSEGITPDYPGNSANPFNAHAPSPPNTPPESAPGSEDPFSGLTQQSASPFPEFIPPGMNPFPEQVQSSGKQMYSSGLLGSIGASIDVDKLLRNFDGVGGKVRSLFSDLTRGKSLIERMEELNDSEATAAGQNGSSPLDGTASMNTPFPAPQSPEQDPVFSPSGGINAGPEGPGTGGHAEGSPFAGTMGQPVSGDIRKVTPVSEPLMEIKEEHRIDFSDRAPAENENVTTPGHADGISKTIPVGNPEKGTGSDSLAGALPVNEGDDFRNIAEGMEDLSSGEGSVHAGTSLDNEPARTEQISAEVLGLRTELEGMLSRFEGVEGNVSNLSETVSGFGPLLSSGRENEELLAGTATKVGSLDGKVDILEDKVSGLESSLAGVQSDNKDIRSSLARIEENIGELVSSYTALLVQVHESSQENDSRFSQIESALDVLEPLEARFCAIENVQDEARSTSMELARSVSSLVDEIGTTSSGLNNLKESCEIRQDKLEENLGSVTEYLDSELTKVGARSYKGFGNNVHLSNITKNSTNMKLCMEWLEFLMGLVGRNNLPDILSYYEELSWITEQVRSELLHYAEGIDFYMEKPDWKLTPDDHVKSIWFIESLAGMKVDKNRLSVIDRDIEKVKKGTEIYGI</sequence>
<dbReference type="GO" id="GO:0097588">
    <property type="term" value="P:archaeal or bacterial-type flagellum-dependent cell motility"/>
    <property type="evidence" value="ECO:0007669"/>
    <property type="project" value="InterPro"/>
</dbReference>
<feature type="compositionally biased region" description="Polar residues" evidence="3">
    <location>
        <begin position="264"/>
        <end position="276"/>
    </location>
</feature>
<evidence type="ECO:0000256" key="3">
    <source>
        <dbReference type="SAM" id="MobiDB-lite"/>
    </source>
</evidence>
<dbReference type="Proteomes" id="UP000297295">
    <property type="component" value="Unassembled WGS sequence"/>
</dbReference>
<protein>
    <recommendedName>
        <fullName evidence="4">Archaeal flagella protein FlaD/E domain-containing protein</fullName>
    </recommendedName>
</protein>
<feature type="compositionally biased region" description="Polar residues" evidence="3">
    <location>
        <begin position="450"/>
        <end position="466"/>
    </location>
</feature>
<evidence type="ECO:0000313" key="6">
    <source>
        <dbReference type="Proteomes" id="UP000297295"/>
    </source>
</evidence>
<feature type="domain" description="Archaeal flagella protein FlaD/E" evidence="4">
    <location>
        <begin position="837"/>
        <end position="926"/>
    </location>
</feature>
<dbReference type="Pfam" id="PF05377">
    <property type="entry name" value="FlaC_arch"/>
    <property type="match status" value="1"/>
</dbReference>
<dbReference type="GO" id="GO:0097589">
    <property type="term" value="C:archaeal-type flagellum"/>
    <property type="evidence" value="ECO:0007669"/>
    <property type="project" value="UniProtKB-SubCell"/>
</dbReference>
<dbReference type="PANTHER" id="PTHR40698:SF1">
    <property type="entry name" value="FLAGELLA-RELATED PROTEIN D-RELATED"/>
    <property type="match status" value="1"/>
</dbReference>
<comment type="subcellular location">
    <subcellularLocation>
        <location evidence="1">Archaeal flagellum</location>
    </subcellularLocation>
</comment>
<feature type="compositionally biased region" description="Polar residues" evidence="3">
    <location>
        <begin position="87"/>
        <end position="104"/>
    </location>
</feature>
<gene>
    <name evidence="5" type="ORF">CUN85_10400</name>
</gene>
<dbReference type="InterPro" id="IPR006752">
    <property type="entry name" value="Arch_fla_DE"/>
</dbReference>
<evidence type="ECO:0000256" key="1">
    <source>
        <dbReference type="ARBA" id="ARBA00004618"/>
    </source>
</evidence>
<feature type="region of interest" description="Disordered" evidence="3">
    <location>
        <begin position="597"/>
        <end position="616"/>
    </location>
</feature>
<dbReference type="EMBL" id="PGGK01000012">
    <property type="protein sequence ID" value="TGC08040.1"/>
    <property type="molecule type" value="Genomic_DNA"/>
</dbReference>
<dbReference type="InterPro" id="IPR052494">
    <property type="entry name" value="Flagella_assembly_related"/>
</dbReference>
<organism evidence="5 6">
    <name type="scientific">Methanolobus halotolerans</name>
    <dbReference type="NCBI Taxonomy" id="2052935"/>
    <lineage>
        <taxon>Archaea</taxon>
        <taxon>Methanobacteriati</taxon>
        <taxon>Methanobacteriota</taxon>
        <taxon>Stenosarchaea group</taxon>
        <taxon>Methanomicrobia</taxon>
        <taxon>Methanosarcinales</taxon>
        <taxon>Methanosarcinaceae</taxon>
        <taxon>Methanolobus</taxon>
    </lineage>
</organism>
<reference evidence="5 6" key="1">
    <citation type="submission" date="2017-11" db="EMBL/GenBank/DDBJ databases">
        <title>Isolation and Characterization of Methanogenic Archaea from Saline Meromictic Lake at Siberia.</title>
        <authorList>
            <person name="Shen Y."/>
            <person name="Huang H.-H."/>
            <person name="Lai M.-C."/>
            <person name="Chen S.-C."/>
        </authorList>
    </citation>
    <scope>NUCLEOTIDE SEQUENCE [LARGE SCALE GENOMIC DNA]</scope>
    <source>
        <strain evidence="5 6">SY-01</strain>
    </source>
</reference>
<evidence type="ECO:0000259" key="4">
    <source>
        <dbReference type="Pfam" id="PF04659"/>
    </source>
</evidence>
<keyword evidence="6" id="KW-1185">Reference proteome</keyword>
<keyword evidence="2" id="KW-0974">Archaeal flagellum</keyword>
<dbReference type="SUPFAM" id="SSF57997">
    <property type="entry name" value="Tropomyosin"/>
    <property type="match status" value="1"/>
</dbReference>
<dbReference type="InterPro" id="IPR009205">
    <property type="entry name" value="FlaC_arc"/>
</dbReference>
<feature type="region of interest" description="Disordered" evidence="3">
    <location>
        <begin position="1"/>
        <end position="390"/>
    </location>
</feature>
<dbReference type="OrthoDB" id="121879at2157"/>
<dbReference type="AlphaFoldDB" id="A0A4E0PXM1"/>
<evidence type="ECO:0000256" key="2">
    <source>
        <dbReference type="ARBA" id="ARBA00022440"/>
    </source>
</evidence>
<proteinExistence type="predicted"/>
<evidence type="ECO:0000313" key="5">
    <source>
        <dbReference type="EMBL" id="TGC08040.1"/>
    </source>
</evidence>